<name>A0A0M2K6N1_9GAMM</name>
<gene>
    <name evidence="1" type="ORF">SY86_02490</name>
</gene>
<dbReference type="AlphaFoldDB" id="A0A0M2K6N1"/>
<organism evidence="1 2">
    <name type="scientific">Erwinia tracheiphila</name>
    <dbReference type="NCBI Taxonomy" id="65700"/>
    <lineage>
        <taxon>Bacteria</taxon>
        <taxon>Pseudomonadati</taxon>
        <taxon>Pseudomonadota</taxon>
        <taxon>Gammaproteobacteria</taxon>
        <taxon>Enterobacterales</taxon>
        <taxon>Erwiniaceae</taxon>
        <taxon>Erwinia</taxon>
    </lineage>
</organism>
<dbReference type="Proteomes" id="UP000033924">
    <property type="component" value="Unassembled WGS sequence"/>
</dbReference>
<dbReference type="PATRIC" id="fig|65700.7.peg.622"/>
<protein>
    <submittedName>
        <fullName evidence="1">Uncharacterized protein</fullName>
    </submittedName>
</protein>
<proteinExistence type="predicted"/>
<dbReference type="EMBL" id="JXNU01000003">
    <property type="protein sequence ID" value="KKF34579.1"/>
    <property type="molecule type" value="Genomic_DNA"/>
</dbReference>
<reference evidence="1 2" key="1">
    <citation type="submission" date="2015-01" db="EMBL/GenBank/DDBJ databases">
        <title>Erwinia tracheiphila.</title>
        <authorList>
            <person name="Shapiro L.R."/>
        </authorList>
    </citation>
    <scope>NUCLEOTIDE SEQUENCE [LARGE SCALE GENOMIC DNA]</scope>
    <source>
        <strain evidence="1 2">BuffGH</strain>
    </source>
</reference>
<comment type="caution">
    <text evidence="1">The sequence shown here is derived from an EMBL/GenBank/DDBJ whole genome shotgun (WGS) entry which is preliminary data.</text>
</comment>
<evidence type="ECO:0000313" key="2">
    <source>
        <dbReference type="Proteomes" id="UP000033924"/>
    </source>
</evidence>
<dbReference type="STRING" id="65700.SY86_02490"/>
<accession>A0A0M2K6N1</accession>
<keyword evidence="2" id="KW-1185">Reference proteome</keyword>
<evidence type="ECO:0000313" key="1">
    <source>
        <dbReference type="EMBL" id="KKF34579.1"/>
    </source>
</evidence>
<sequence>MYVPCSGMVSWGGVLLNCTAVQSFTHITAVPDTGSVGPLCSCAGLSRVDYIVGAGKRSGDDD</sequence>